<proteinExistence type="predicted"/>
<reference evidence="1" key="1">
    <citation type="submission" date="2023-03" db="EMBL/GenBank/DDBJ databases">
        <title>Massive genome expansion in bonnet fungi (Mycena s.s.) driven by repeated elements and novel gene families across ecological guilds.</title>
        <authorList>
            <consortium name="Lawrence Berkeley National Laboratory"/>
            <person name="Harder C.B."/>
            <person name="Miyauchi S."/>
            <person name="Viragh M."/>
            <person name="Kuo A."/>
            <person name="Thoen E."/>
            <person name="Andreopoulos B."/>
            <person name="Lu D."/>
            <person name="Skrede I."/>
            <person name="Drula E."/>
            <person name="Henrissat B."/>
            <person name="Morin E."/>
            <person name="Kohler A."/>
            <person name="Barry K."/>
            <person name="LaButti K."/>
            <person name="Morin E."/>
            <person name="Salamov A."/>
            <person name="Lipzen A."/>
            <person name="Mereny Z."/>
            <person name="Hegedus B."/>
            <person name="Baldrian P."/>
            <person name="Stursova M."/>
            <person name="Weitz H."/>
            <person name="Taylor A."/>
            <person name="Grigoriev I.V."/>
            <person name="Nagy L.G."/>
            <person name="Martin F."/>
            <person name="Kauserud H."/>
        </authorList>
    </citation>
    <scope>NUCLEOTIDE SEQUENCE</scope>
    <source>
        <strain evidence="1">CBHHK200</strain>
    </source>
</reference>
<dbReference type="EMBL" id="JARJCM010000149">
    <property type="protein sequence ID" value="KAJ7025725.1"/>
    <property type="molecule type" value="Genomic_DNA"/>
</dbReference>
<protein>
    <submittedName>
        <fullName evidence="1">Uncharacterized protein</fullName>
    </submittedName>
</protein>
<dbReference type="Proteomes" id="UP001218188">
    <property type="component" value="Unassembled WGS sequence"/>
</dbReference>
<accession>A0AAD6SDY7</accession>
<organism evidence="1 2">
    <name type="scientific">Mycena alexandri</name>
    <dbReference type="NCBI Taxonomy" id="1745969"/>
    <lineage>
        <taxon>Eukaryota</taxon>
        <taxon>Fungi</taxon>
        <taxon>Dikarya</taxon>
        <taxon>Basidiomycota</taxon>
        <taxon>Agaricomycotina</taxon>
        <taxon>Agaricomycetes</taxon>
        <taxon>Agaricomycetidae</taxon>
        <taxon>Agaricales</taxon>
        <taxon>Marasmiineae</taxon>
        <taxon>Mycenaceae</taxon>
        <taxon>Mycena</taxon>
    </lineage>
</organism>
<evidence type="ECO:0000313" key="2">
    <source>
        <dbReference type="Proteomes" id="UP001218188"/>
    </source>
</evidence>
<comment type="caution">
    <text evidence="1">The sequence shown here is derived from an EMBL/GenBank/DDBJ whole genome shotgun (WGS) entry which is preliminary data.</text>
</comment>
<keyword evidence="2" id="KW-1185">Reference proteome</keyword>
<sequence length="781" mass="86766">MSGTEKGTYTAQARKLARIMHDGGCAPAKIGPLMVRIGETFGVRVSRAMDRRTIRRAVEEGGVAARMQTIYELSQSQGVTISADSTSNRGINIESSHMNLRVPDYTSGNVLTDPNSAPKVHFLGVEKTIDHSSAESVRGWNRRMQENIDLFNRSPLARRLERQYSVGDWLRILRGMHGDHASAEKSTAAGLQEQKRNATIHDLGEDVSSGKSYLELVEYLGAWNTKKIVEVGGLEAWNALSPAEQTERDVKMMDNIVTVLGREAYNALNPSDRRRIDLFVWGGCCMHKDLNSFKGGNNEMMLEWKKLGVAGPILLANKDNTALLQNLLDPTRPQDAVLTDDQLRAFEASTRGGVKTAALAGAIFNNKDDKKGQADRHVDFMTHALGLGAPHRRFPDTNNTRFGSHGDAAAELITYLPQYRQMMEVIQWSKQNPSLTNIEKNLRDALNDVPTLTELAAMAIYKMVITHPYLRQVRGPGTESTNHLELGPLHHSVRDHIQKILDNPDLLFSSDVRYQTATLDGLEWADSKAMKAVFELLPSLPHVKAITLAFFRGALTTWIHFSAEFAPGGLINTCTATKKQLAWMPSTNDANEGALGAYRVIIRGKPSLTLHQYNAQAMFRRNQTQDFMDTIFTAEDHAYIMREARRIDASSEEAQRRKEIVDFRLKTAETQKTKVQKDAQVLCDNLTRELVPESKMGELTVPLIHEQLNSYRARGAPNLLANSTYKKKADKLAALTTASAWYAVNGVPVVVPSVPESASEVPAVIAEGYCDEEDVEMEEAT</sequence>
<dbReference type="AlphaFoldDB" id="A0AAD6SDY7"/>
<name>A0AAD6SDY7_9AGAR</name>
<evidence type="ECO:0000313" key="1">
    <source>
        <dbReference type="EMBL" id="KAJ7025725.1"/>
    </source>
</evidence>
<gene>
    <name evidence="1" type="ORF">C8F04DRAFT_967362</name>
</gene>